<dbReference type="InterPro" id="IPR000160">
    <property type="entry name" value="GGDEF_dom"/>
</dbReference>
<evidence type="ECO:0000259" key="3">
    <source>
        <dbReference type="PROSITE" id="PS50112"/>
    </source>
</evidence>
<feature type="domain" description="HD-GYP" evidence="7">
    <location>
        <begin position="694"/>
        <end position="915"/>
    </location>
</feature>
<feature type="domain" description="PAS" evidence="3">
    <location>
        <begin position="464"/>
        <end position="534"/>
    </location>
</feature>
<dbReference type="InterPro" id="IPR000700">
    <property type="entry name" value="PAS-assoc_C"/>
</dbReference>
<evidence type="ECO:0000256" key="1">
    <source>
        <dbReference type="SAM" id="Coils"/>
    </source>
</evidence>
<evidence type="ECO:0000313" key="8">
    <source>
        <dbReference type="EMBL" id="HGI74204.1"/>
    </source>
</evidence>
<dbReference type="InterPro" id="IPR000014">
    <property type="entry name" value="PAS"/>
</dbReference>
<dbReference type="InterPro" id="IPR037522">
    <property type="entry name" value="HD_GYP_dom"/>
</dbReference>
<dbReference type="Pfam" id="PF05228">
    <property type="entry name" value="CHASE4"/>
    <property type="match status" value="1"/>
</dbReference>
<dbReference type="InterPro" id="IPR029787">
    <property type="entry name" value="Nucleotide_cyclase"/>
</dbReference>
<keyword evidence="1" id="KW-0175">Coiled coil</keyword>
<gene>
    <name evidence="8" type="ORF">ENU96_00765</name>
</gene>
<evidence type="ECO:0000259" key="6">
    <source>
        <dbReference type="PROSITE" id="PS50887"/>
    </source>
</evidence>
<comment type="caution">
    <text evidence="8">The sequence shown here is derived from an EMBL/GenBank/DDBJ whole genome shotgun (WGS) entry which is preliminary data.</text>
</comment>
<dbReference type="Gene3D" id="3.30.450.20">
    <property type="entry name" value="PAS domain"/>
    <property type="match status" value="2"/>
</dbReference>
<dbReference type="NCBIfam" id="TIGR00229">
    <property type="entry name" value="sensory_box"/>
    <property type="match status" value="2"/>
</dbReference>
<dbReference type="InterPro" id="IPR052155">
    <property type="entry name" value="Biofilm_reg_signaling"/>
</dbReference>
<evidence type="ECO:0000259" key="4">
    <source>
        <dbReference type="PROSITE" id="PS50113"/>
    </source>
</evidence>
<dbReference type="PROSITE" id="PS50112">
    <property type="entry name" value="PAS"/>
    <property type="match status" value="1"/>
</dbReference>
<dbReference type="PROSITE" id="PS51832">
    <property type="entry name" value="HD_GYP"/>
    <property type="match status" value="1"/>
</dbReference>
<dbReference type="Pfam" id="PF13487">
    <property type="entry name" value="HD_5"/>
    <property type="match status" value="1"/>
</dbReference>
<sequence length="915" mass="103848">MSLRYRVVAIVGVVSLVSFFLTAFALRHILVREFLALERENLTKRVEQLLHLVEGEKKNLERIVVDWALWDDTYRFVEGEYPEYVEVNCTDDIFPNLGIHFLGFFREDGTLVYGKSLDPYTQRPFALPQGFISSVQSLGGLLSRGYLLDRKSGFFSVGKETWFFALSWILRSNLSGPPRGFLVMARKVDEHFLVHLSDLFGSSVKLVTLDSPSPSGTFTVQEIAPFRVLVSVPIPYVIGNGGASLTFPYFQSFAERGQRVGAFLERAHVAGSVAVLVFLLLLLEGVVVRRILHLAAFLRKVWESRDFTLRVETQGKDEVTLLGGAVNTLLEEVVARSRSLEESEARFRRLFEGVPVGVYQARLGGEVLQANPRMLEIVECQTLEELQELGLAFFRQDAILTLSSFEELLKRDRAIRGVVTTWRTKTGTLRFLRENARLVRDDVYEGTLEDVTEEILARESVRKSEMYYRILLEYSSDAVLVLERDGRVRFATSSVENVTGYAPEELQGTLALSFLHREDARQVQHLFLRGEEGEVRRVEFRLKHRSGEWRVMEAIGRVLLAHPLIQGIVVTVRDVTERKRAEEAVRLASFRDVLTGLYNRAYFEEELTRLNTTRVLPLSLIVGDVNGLKIVNDAFGHAEGDRLLQMVAEAFRASCRKEDVVARWGGDEFAVILPKADATVASEICARIQERLKGETSMLPAGVALGWATRGDLSQSLEDVVREAEERMYQAKLAGRERFYEGVLKSFETFLEGLLGKHHLEEMEKLALRFARRLWLSESQKEQLVLLARFHEIGVIPLARRGEWPGLDQETFLRRHTESGYFIASNIPRLAPLSEAILAHHEWWNGEGVPRGLRGEEIPLLSRIIALCTAFLEQPFAQAVAHIRRESGRVFDPLLAREFLTMVQEHPSENGARCI</sequence>
<feature type="coiled-coil region" evidence="1">
    <location>
        <begin position="32"/>
        <end position="59"/>
    </location>
</feature>
<reference evidence="8" key="1">
    <citation type="journal article" date="2020" name="mSystems">
        <title>Genome- and Community-Level Interaction Insights into Carbon Utilization and Element Cycling Functions of Hydrothermarchaeota in Hydrothermal Sediment.</title>
        <authorList>
            <person name="Zhou Z."/>
            <person name="Liu Y."/>
            <person name="Xu W."/>
            <person name="Pan J."/>
            <person name="Luo Z.H."/>
            <person name="Li M."/>
        </authorList>
    </citation>
    <scope>NUCLEOTIDE SEQUENCE [LARGE SCALE GENOMIC DNA]</scope>
    <source>
        <strain evidence="8">SpSt-716</strain>
    </source>
</reference>
<dbReference type="CDD" id="cd00077">
    <property type="entry name" value="HDc"/>
    <property type="match status" value="1"/>
</dbReference>
<dbReference type="InterPro" id="IPR003660">
    <property type="entry name" value="HAMP_dom"/>
</dbReference>
<feature type="transmembrane region" description="Helical" evidence="2">
    <location>
        <begin position="6"/>
        <end position="26"/>
    </location>
</feature>
<organism evidence="8">
    <name type="scientific">Candidatus Caldatribacterium californiense</name>
    <dbReference type="NCBI Taxonomy" id="1454726"/>
    <lineage>
        <taxon>Bacteria</taxon>
        <taxon>Pseudomonadati</taxon>
        <taxon>Atribacterota</taxon>
        <taxon>Atribacteria</taxon>
        <taxon>Atribacterales</taxon>
        <taxon>Candidatus Caldatribacteriaceae</taxon>
        <taxon>Candidatus Caldatribacterium</taxon>
    </lineage>
</organism>
<dbReference type="PROSITE" id="PS50885">
    <property type="entry name" value="HAMP"/>
    <property type="match status" value="1"/>
</dbReference>
<dbReference type="PANTHER" id="PTHR44757:SF2">
    <property type="entry name" value="BIOFILM ARCHITECTURE MAINTENANCE PROTEIN MBAA"/>
    <property type="match status" value="1"/>
</dbReference>
<dbReference type="SUPFAM" id="SSF55073">
    <property type="entry name" value="Nucleotide cyclase"/>
    <property type="match status" value="1"/>
</dbReference>
<feature type="domain" description="HAMP" evidence="5">
    <location>
        <begin position="285"/>
        <end position="338"/>
    </location>
</feature>
<keyword evidence="2" id="KW-0812">Transmembrane</keyword>
<dbReference type="SMART" id="SM00267">
    <property type="entry name" value="GGDEF"/>
    <property type="match status" value="1"/>
</dbReference>
<dbReference type="PROSITE" id="PS50113">
    <property type="entry name" value="PAC"/>
    <property type="match status" value="1"/>
</dbReference>
<keyword evidence="2" id="KW-0472">Membrane</keyword>
<dbReference type="Gene3D" id="3.30.70.270">
    <property type="match status" value="1"/>
</dbReference>
<dbReference type="InterPro" id="IPR043128">
    <property type="entry name" value="Rev_trsase/Diguanyl_cyclase"/>
</dbReference>
<dbReference type="SMART" id="SM00091">
    <property type="entry name" value="PAS"/>
    <property type="match status" value="2"/>
</dbReference>
<evidence type="ECO:0000259" key="7">
    <source>
        <dbReference type="PROSITE" id="PS51832"/>
    </source>
</evidence>
<name>A0A7V3YK85_9BACT</name>
<dbReference type="InterPro" id="IPR003607">
    <property type="entry name" value="HD/PDEase_dom"/>
</dbReference>
<dbReference type="SUPFAM" id="SSF109604">
    <property type="entry name" value="HD-domain/PDEase-like"/>
    <property type="match status" value="1"/>
</dbReference>
<dbReference type="Pfam" id="PF13188">
    <property type="entry name" value="PAS_8"/>
    <property type="match status" value="1"/>
</dbReference>
<dbReference type="InterPro" id="IPR035965">
    <property type="entry name" value="PAS-like_dom_sf"/>
</dbReference>
<dbReference type="GO" id="GO:0016020">
    <property type="term" value="C:membrane"/>
    <property type="evidence" value="ECO:0007669"/>
    <property type="project" value="InterPro"/>
</dbReference>
<dbReference type="InterPro" id="IPR001610">
    <property type="entry name" value="PAC"/>
</dbReference>
<accession>A0A7V3YK85</accession>
<dbReference type="PROSITE" id="PS50887">
    <property type="entry name" value="GGDEF"/>
    <property type="match status" value="1"/>
</dbReference>
<evidence type="ECO:0000259" key="5">
    <source>
        <dbReference type="PROSITE" id="PS50885"/>
    </source>
</evidence>
<protein>
    <submittedName>
        <fullName evidence="8">Diguanylate cyclase</fullName>
    </submittedName>
</protein>
<evidence type="ECO:0000256" key="2">
    <source>
        <dbReference type="SAM" id="Phobius"/>
    </source>
</evidence>
<dbReference type="PANTHER" id="PTHR44757">
    <property type="entry name" value="DIGUANYLATE CYCLASE DGCP"/>
    <property type="match status" value="1"/>
</dbReference>
<dbReference type="AlphaFoldDB" id="A0A7V3YK85"/>
<dbReference type="EMBL" id="DTEN01000029">
    <property type="protein sequence ID" value="HGI74204.1"/>
    <property type="molecule type" value="Genomic_DNA"/>
</dbReference>
<feature type="domain" description="PAC" evidence="4">
    <location>
        <begin position="536"/>
        <end position="587"/>
    </location>
</feature>
<dbReference type="SUPFAM" id="SSF55785">
    <property type="entry name" value="PYP-like sensor domain (PAS domain)"/>
    <property type="match status" value="2"/>
</dbReference>
<dbReference type="NCBIfam" id="TIGR00254">
    <property type="entry name" value="GGDEF"/>
    <property type="match status" value="1"/>
</dbReference>
<dbReference type="SMART" id="SM00086">
    <property type="entry name" value="PAC"/>
    <property type="match status" value="2"/>
</dbReference>
<dbReference type="Gene3D" id="1.10.3210.10">
    <property type="entry name" value="Hypothetical protein af1432"/>
    <property type="match status" value="1"/>
</dbReference>
<dbReference type="InterPro" id="IPR007892">
    <property type="entry name" value="CHASE4"/>
</dbReference>
<dbReference type="CDD" id="cd00130">
    <property type="entry name" value="PAS"/>
    <property type="match status" value="1"/>
</dbReference>
<dbReference type="CDD" id="cd01949">
    <property type="entry name" value="GGDEF"/>
    <property type="match status" value="1"/>
</dbReference>
<proteinExistence type="predicted"/>
<dbReference type="CDD" id="cd06225">
    <property type="entry name" value="HAMP"/>
    <property type="match status" value="1"/>
</dbReference>
<dbReference type="Pfam" id="PF00990">
    <property type="entry name" value="GGDEF"/>
    <property type="match status" value="1"/>
</dbReference>
<feature type="domain" description="GGDEF" evidence="6">
    <location>
        <begin position="616"/>
        <end position="744"/>
    </location>
</feature>
<dbReference type="GO" id="GO:0007165">
    <property type="term" value="P:signal transduction"/>
    <property type="evidence" value="ECO:0007669"/>
    <property type="project" value="InterPro"/>
</dbReference>
<keyword evidence="2" id="KW-1133">Transmembrane helix</keyword>
<dbReference type="Pfam" id="PF08447">
    <property type="entry name" value="PAS_3"/>
    <property type="match status" value="1"/>
</dbReference>
<dbReference type="InterPro" id="IPR013655">
    <property type="entry name" value="PAS_fold_3"/>
</dbReference>
<dbReference type="Gene3D" id="6.10.340.10">
    <property type="match status" value="1"/>
</dbReference>